<evidence type="ECO:0000256" key="5">
    <source>
        <dbReference type="ARBA" id="ARBA00023136"/>
    </source>
</evidence>
<evidence type="ECO:0000313" key="8">
    <source>
        <dbReference type="Proteomes" id="UP001595456"/>
    </source>
</evidence>
<evidence type="ECO:0000313" key="7">
    <source>
        <dbReference type="EMBL" id="MFC3097247.1"/>
    </source>
</evidence>
<dbReference type="Pfam" id="PF03706">
    <property type="entry name" value="LPG_synthase_TM"/>
    <property type="match status" value="1"/>
</dbReference>
<evidence type="ECO:0000256" key="1">
    <source>
        <dbReference type="ARBA" id="ARBA00004651"/>
    </source>
</evidence>
<keyword evidence="2" id="KW-1003">Cell membrane</keyword>
<evidence type="ECO:0000256" key="3">
    <source>
        <dbReference type="ARBA" id="ARBA00022692"/>
    </source>
</evidence>
<feature type="transmembrane region" description="Helical" evidence="6">
    <location>
        <begin position="117"/>
        <end position="142"/>
    </location>
</feature>
<evidence type="ECO:0000256" key="6">
    <source>
        <dbReference type="SAM" id="Phobius"/>
    </source>
</evidence>
<dbReference type="RefSeq" id="WP_336925984.1">
    <property type="nucleotide sequence ID" value="NZ_JBANRO010000006.1"/>
</dbReference>
<feature type="transmembrane region" description="Helical" evidence="6">
    <location>
        <begin position="270"/>
        <end position="293"/>
    </location>
</feature>
<comment type="subcellular location">
    <subcellularLocation>
        <location evidence="1">Cell membrane</location>
        <topology evidence="1">Multi-pass membrane protein</topology>
    </subcellularLocation>
</comment>
<reference evidence="8" key="1">
    <citation type="journal article" date="2019" name="Int. J. Syst. Evol. Microbiol.">
        <title>The Global Catalogue of Microorganisms (GCM) 10K type strain sequencing project: providing services to taxonomists for standard genome sequencing and annotation.</title>
        <authorList>
            <consortium name="The Broad Institute Genomics Platform"/>
            <consortium name="The Broad Institute Genome Sequencing Center for Infectious Disease"/>
            <person name="Wu L."/>
            <person name="Ma J."/>
        </authorList>
    </citation>
    <scope>NUCLEOTIDE SEQUENCE [LARGE SCALE GENOMIC DNA]</scope>
    <source>
        <strain evidence="8">KCTC 52607</strain>
    </source>
</reference>
<dbReference type="InterPro" id="IPR022791">
    <property type="entry name" value="L-PG_synthase/AglD"/>
</dbReference>
<proteinExistence type="predicted"/>
<keyword evidence="5 6" id="KW-0472">Membrane</keyword>
<gene>
    <name evidence="7" type="ORF">ACFODU_05465</name>
</gene>
<name>A0ABV7E6L1_9SPHN</name>
<keyword evidence="3 6" id="KW-0812">Transmembrane</keyword>
<keyword evidence="8" id="KW-1185">Reference proteome</keyword>
<accession>A0ABV7E6L1</accession>
<feature type="transmembrane region" description="Helical" evidence="6">
    <location>
        <begin position="189"/>
        <end position="214"/>
    </location>
</feature>
<dbReference type="Proteomes" id="UP001595456">
    <property type="component" value="Unassembled WGS sequence"/>
</dbReference>
<comment type="caution">
    <text evidence="7">The sequence shown here is derived from an EMBL/GenBank/DDBJ whole genome shotgun (WGS) entry which is preliminary data.</text>
</comment>
<keyword evidence="4 6" id="KW-1133">Transmembrane helix</keyword>
<sequence length="309" mass="31500">MQRLNLARYRPMAQGAFLLAAVLAGGWLVAREGEAIVAALARADLLHIGIAVIAACANLALAALSWRSVVPIGTGKFPAAAAARLFLLSQVGKYLPGGIWNFVAAADLAHTAGLPRAAIVGSFFLALIIGIGSGAALALLLIPQAAEQLGLPTWWIGAALVVGVLGLAILHRFWPQLRARLPIVDRRSLLLATALATAGWICAGAMIWALALAFGGEDAGHVSPAFAIGAYAFAWVAGFVAFVAPAGLVVREGALIAGLASAMPLAEAGAVALVARVIVTLIDILGAVIAGVVTKRPEAHTTGGYPDQA</sequence>
<dbReference type="EMBL" id="JBHRST010000008">
    <property type="protein sequence ID" value="MFC3097247.1"/>
    <property type="molecule type" value="Genomic_DNA"/>
</dbReference>
<evidence type="ECO:0000256" key="4">
    <source>
        <dbReference type="ARBA" id="ARBA00022989"/>
    </source>
</evidence>
<protein>
    <submittedName>
        <fullName evidence="7">Lysylphosphatidylglycerol synthase domain-containing protein</fullName>
    </submittedName>
</protein>
<feature type="transmembrane region" description="Helical" evidence="6">
    <location>
        <begin position="226"/>
        <end position="250"/>
    </location>
</feature>
<evidence type="ECO:0000256" key="2">
    <source>
        <dbReference type="ARBA" id="ARBA00022475"/>
    </source>
</evidence>
<organism evidence="7 8">
    <name type="scientific">Alteraurantiacibacter palmitatis</name>
    <dbReference type="NCBI Taxonomy" id="2054628"/>
    <lineage>
        <taxon>Bacteria</taxon>
        <taxon>Pseudomonadati</taxon>
        <taxon>Pseudomonadota</taxon>
        <taxon>Alphaproteobacteria</taxon>
        <taxon>Sphingomonadales</taxon>
        <taxon>Erythrobacteraceae</taxon>
        <taxon>Alteraurantiacibacter</taxon>
    </lineage>
</organism>
<feature type="transmembrane region" description="Helical" evidence="6">
    <location>
        <begin position="45"/>
        <end position="66"/>
    </location>
</feature>
<feature type="transmembrane region" description="Helical" evidence="6">
    <location>
        <begin position="154"/>
        <end position="174"/>
    </location>
</feature>